<evidence type="ECO:0000259" key="10">
    <source>
        <dbReference type="PROSITE" id="PS50929"/>
    </source>
</evidence>
<dbReference type="RefSeq" id="WP_210662961.1">
    <property type="nucleotide sequence ID" value="NZ_JAGKQQ010000002.1"/>
</dbReference>
<evidence type="ECO:0000256" key="1">
    <source>
        <dbReference type="ARBA" id="ARBA00004651"/>
    </source>
</evidence>
<gene>
    <name evidence="11" type="ORF">J8F10_36110</name>
</gene>
<dbReference type="Proteomes" id="UP000676565">
    <property type="component" value="Unassembled WGS sequence"/>
</dbReference>
<evidence type="ECO:0000256" key="8">
    <source>
        <dbReference type="SAM" id="Phobius"/>
    </source>
</evidence>
<evidence type="ECO:0000256" key="4">
    <source>
        <dbReference type="ARBA" id="ARBA00022840"/>
    </source>
</evidence>
<feature type="transmembrane region" description="Helical" evidence="8">
    <location>
        <begin position="124"/>
        <end position="143"/>
    </location>
</feature>
<feature type="region of interest" description="Disordered" evidence="7">
    <location>
        <begin position="24"/>
        <end position="63"/>
    </location>
</feature>
<dbReference type="InterPro" id="IPR036640">
    <property type="entry name" value="ABC1_TM_sf"/>
</dbReference>
<dbReference type="Pfam" id="PF00005">
    <property type="entry name" value="ABC_tran"/>
    <property type="match status" value="1"/>
</dbReference>
<evidence type="ECO:0000256" key="2">
    <source>
        <dbReference type="ARBA" id="ARBA00022692"/>
    </source>
</evidence>
<dbReference type="PROSITE" id="PS00211">
    <property type="entry name" value="ABC_TRANSPORTER_1"/>
    <property type="match status" value="1"/>
</dbReference>
<evidence type="ECO:0000313" key="12">
    <source>
        <dbReference type="Proteomes" id="UP000676565"/>
    </source>
</evidence>
<dbReference type="Gene3D" id="3.40.50.300">
    <property type="entry name" value="P-loop containing nucleotide triphosphate hydrolases"/>
    <property type="match status" value="1"/>
</dbReference>
<dbReference type="PROSITE" id="PS50929">
    <property type="entry name" value="ABC_TM1F"/>
    <property type="match status" value="1"/>
</dbReference>
<comment type="caution">
    <text evidence="11">The sequence shown here is derived from an EMBL/GenBank/DDBJ whole genome shotgun (WGS) entry which is preliminary data.</text>
</comment>
<feature type="transmembrane region" description="Helical" evidence="8">
    <location>
        <begin position="81"/>
        <end position="104"/>
    </location>
</feature>
<dbReference type="PANTHER" id="PTHR43394">
    <property type="entry name" value="ATP-DEPENDENT PERMEASE MDL1, MITOCHONDRIAL"/>
    <property type="match status" value="1"/>
</dbReference>
<evidence type="ECO:0000256" key="7">
    <source>
        <dbReference type="SAM" id="MobiDB-lite"/>
    </source>
</evidence>
<dbReference type="InterPro" id="IPR003439">
    <property type="entry name" value="ABC_transporter-like_ATP-bd"/>
</dbReference>
<accession>A0ABS5C3X2</accession>
<keyword evidence="3" id="KW-0547">Nucleotide-binding</keyword>
<keyword evidence="5 8" id="KW-1133">Transmembrane helix</keyword>
<evidence type="ECO:0000256" key="3">
    <source>
        <dbReference type="ARBA" id="ARBA00022741"/>
    </source>
</evidence>
<feature type="transmembrane region" description="Helical" evidence="8">
    <location>
        <begin position="229"/>
        <end position="248"/>
    </location>
</feature>
<evidence type="ECO:0000259" key="9">
    <source>
        <dbReference type="PROSITE" id="PS50893"/>
    </source>
</evidence>
<evidence type="ECO:0000313" key="11">
    <source>
        <dbReference type="EMBL" id="MBP3960681.1"/>
    </source>
</evidence>
<feature type="transmembrane region" description="Helical" evidence="8">
    <location>
        <begin position="311"/>
        <end position="334"/>
    </location>
</feature>
<dbReference type="InterPro" id="IPR003593">
    <property type="entry name" value="AAA+_ATPase"/>
</dbReference>
<dbReference type="SUPFAM" id="SSF90123">
    <property type="entry name" value="ABC transporter transmembrane region"/>
    <property type="match status" value="1"/>
</dbReference>
<dbReference type="PANTHER" id="PTHR43394:SF1">
    <property type="entry name" value="ATP-BINDING CASSETTE SUB-FAMILY B MEMBER 10, MITOCHONDRIAL"/>
    <property type="match status" value="1"/>
</dbReference>
<dbReference type="SUPFAM" id="SSF52540">
    <property type="entry name" value="P-loop containing nucleoside triphosphate hydrolases"/>
    <property type="match status" value="1"/>
</dbReference>
<dbReference type="CDD" id="cd07346">
    <property type="entry name" value="ABC_6TM_exporters"/>
    <property type="match status" value="1"/>
</dbReference>
<keyword evidence="12" id="KW-1185">Reference proteome</keyword>
<keyword evidence="2 8" id="KW-0812">Transmembrane</keyword>
<evidence type="ECO:0000256" key="5">
    <source>
        <dbReference type="ARBA" id="ARBA00022989"/>
    </source>
</evidence>
<dbReference type="GO" id="GO:0005524">
    <property type="term" value="F:ATP binding"/>
    <property type="evidence" value="ECO:0007669"/>
    <property type="project" value="UniProtKB-KW"/>
</dbReference>
<dbReference type="InterPro" id="IPR011527">
    <property type="entry name" value="ABC1_TM_dom"/>
</dbReference>
<dbReference type="Pfam" id="PF00664">
    <property type="entry name" value="ABC_membrane"/>
    <property type="match status" value="1"/>
</dbReference>
<comment type="subcellular location">
    <subcellularLocation>
        <location evidence="1">Cell membrane</location>
        <topology evidence="1">Multi-pass membrane protein</topology>
    </subcellularLocation>
</comment>
<feature type="transmembrane region" description="Helical" evidence="8">
    <location>
        <begin position="199"/>
        <end position="223"/>
    </location>
</feature>
<evidence type="ECO:0000256" key="6">
    <source>
        <dbReference type="ARBA" id="ARBA00023136"/>
    </source>
</evidence>
<dbReference type="InterPro" id="IPR039421">
    <property type="entry name" value="Type_1_exporter"/>
</dbReference>
<feature type="domain" description="ABC transporter" evidence="9">
    <location>
        <begin position="406"/>
        <end position="640"/>
    </location>
</feature>
<reference evidence="11 12" key="1">
    <citation type="submission" date="2021-04" db="EMBL/GenBank/DDBJ databases">
        <authorList>
            <person name="Ivanova A."/>
        </authorList>
    </citation>
    <scope>NUCLEOTIDE SEQUENCE [LARGE SCALE GENOMIC DNA]</scope>
    <source>
        <strain evidence="11 12">G18</strain>
    </source>
</reference>
<dbReference type="InterPro" id="IPR017871">
    <property type="entry name" value="ABC_transporter-like_CS"/>
</dbReference>
<dbReference type="InterPro" id="IPR027417">
    <property type="entry name" value="P-loop_NTPase"/>
</dbReference>
<dbReference type="SMART" id="SM00382">
    <property type="entry name" value="AAA"/>
    <property type="match status" value="1"/>
</dbReference>
<organism evidence="11 12">
    <name type="scientific">Gemmata palustris</name>
    <dbReference type="NCBI Taxonomy" id="2822762"/>
    <lineage>
        <taxon>Bacteria</taxon>
        <taxon>Pseudomonadati</taxon>
        <taxon>Planctomycetota</taxon>
        <taxon>Planctomycetia</taxon>
        <taxon>Gemmatales</taxon>
        <taxon>Gemmataceae</taxon>
        <taxon>Gemmata</taxon>
    </lineage>
</organism>
<keyword evidence="4 11" id="KW-0067">ATP-binding</keyword>
<feature type="domain" description="ABC transmembrane type-1" evidence="10">
    <location>
        <begin position="86"/>
        <end position="372"/>
    </location>
</feature>
<dbReference type="PROSITE" id="PS50893">
    <property type="entry name" value="ABC_TRANSPORTER_2"/>
    <property type="match status" value="1"/>
</dbReference>
<keyword evidence="6 8" id="KW-0472">Membrane</keyword>
<feature type="transmembrane region" description="Helical" evidence="8">
    <location>
        <begin position="346"/>
        <end position="364"/>
    </location>
</feature>
<dbReference type="Gene3D" id="1.20.1560.10">
    <property type="entry name" value="ABC transporter type 1, transmembrane domain"/>
    <property type="match status" value="1"/>
</dbReference>
<sequence>MNDQPKHPKKPRTSRQRYREFVKDYKHRRLDDPAEVDQGAKPDAPVRTDENAPTAEPEAPGRSTRREYTRAYLRFLWPHRYGVGTIFLFALVGAGLEMIEPLFMRFIVDRVLLNTALDTTSRLTYLHAAGAAFLGVVIVSKLASVLKDYRQKLLNTRVMLSLRRALYDRLLHLPLPKLWGMKTGGILSRLSGDVDTTTGLLQMAIVSPALSIVRLTIAIGVLLTLNWRLALMALAVIPGAVLMSFTFARRVRPIYRSVRKDVEAIDGRAGETFSGIRVVRAFGREMRELLDYMVGRHTVLRKELFAHRRELVLWTSWGLLVAGVNVVIVWYGGYLAVTGRASVGDIMAFQWYTFLLLGPVWNIVNSFSELQRSLAAMERVFEVLATDADKPDRPGALSAPSVVQEIRFEEVEFEYHEGRPVVRAFDVVVPGGSVVALVGRSGAGKTTVTDLVARFHDPTRGRILVNGVDLRDLRLRTYRDLLALVQQDVFLFDGTVRDNIAYGRPGAADAEVEDAARRANAHEFIVKLSEGYETVVGERGVRLSGGQQQRLAIARAILASPQILILDEATSNLDTESEQLIQASMAALLAGRTTFVIAHRLSTVRRADLILLMEDGRVTERGSHEELMAARGTYYGMVVRQMESHNPNVEEEWR</sequence>
<protein>
    <submittedName>
        <fullName evidence="11">ABC transporter ATP-binding protein</fullName>
    </submittedName>
</protein>
<feature type="compositionally biased region" description="Basic and acidic residues" evidence="7">
    <location>
        <begin position="24"/>
        <end position="50"/>
    </location>
</feature>
<proteinExistence type="predicted"/>
<dbReference type="EMBL" id="JAGKQQ010000002">
    <property type="protein sequence ID" value="MBP3960681.1"/>
    <property type="molecule type" value="Genomic_DNA"/>
</dbReference>
<name>A0ABS5C3X2_9BACT</name>